<gene>
    <name evidence="3" type="ORF">ACFQ1S_00430</name>
</gene>
<dbReference type="EMBL" id="JBHTIS010000009">
    <property type="protein sequence ID" value="MFD1044166.1"/>
    <property type="molecule type" value="Genomic_DNA"/>
</dbReference>
<keyword evidence="4" id="KW-1185">Reference proteome</keyword>
<name>A0ABW3M0J6_9PSEU</name>
<evidence type="ECO:0000313" key="4">
    <source>
        <dbReference type="Proteomes" id="UP001597045"/>
    </source>
</evidence>
<organism evidence="3 4">
    <name type="scientific">Kibdelosporangium lantanae</name>
    <dbReference type="NCBI Taxonomy" id="1497396"/>
    <lineage>
        <taxon>Bacteria</taxon>
        <taxon>Bacillati</taxon>
        <taxon>Actinomycetota</taxon>
        <taxon>Actinomycetes</taxon>
        <taxon>Pseudonocardiales</taxon>
        <taxon>Pseudonocardiaceae</taxon>
        <taxon>Kibdelosporangium</taxon>
    </lineage>
</organism>
<dbReference type="Gene3D" id="3.40.50.1390">
    <property type="entry name" value="Resolvase, N-terminal catalytic domain"/>
    <property type="match status" value="1"/>
</dbReference>
<feature type="domain" description="Resolvase/invertase-type recombinase catalytic" evidence="2">
    <location>
        <begin position="41"/>
        <end position="142"/>
    </location>
</feature>
<evidence type="ECO:0000259" key="2">
    <source>
        <dbReference type="Pfam" id="PF00239"/>
    </source>
</evidence>
<evidence type="ECO:0000256" key="1">
    <source>
        <dbReference type="SAM" id="MobiDB-lite"/>
    </source>
</evidence>
<dbReference type="Pfam" id="PF00239">
    <property type="entry name" value="Resolvase"/>
    <property type="match status" value="1"/>
</dbReference>
<dbReference type="SUPFAM" id="SSF53041">
    <property type="entry name" value="Resolvase-like"/>
    <property type="match status" value="1"/>
</dbReference>
<feature type="region of interest" description="Disordered" evidence="1">
    <location>
        <begin position="148"/>
        <end position="167"/>
    </location>
</feature>
<proteinExistence type="predicted"/>
<evidence type="ECO:0000313" key="3">
    <source>
        <dbReference type="EMBL" id="MFD1044166.1"/>
    </source>
</evidence>
<dbReference type="InterPro" id="IPR006119">
    <property type="entry name" value="Resolv_N"/>
</dbReference>
<sequence length="167" mass="18079">MTTYDWHIACERGSNVMGAYQENDQRLPGVAEPSQLPPRVVYGYVRVVRGATERAAMLKGDLLEFCRNYGYMLGTVFIDWGLDDTSIARPGFSSLLDVCQLVGSNGVVVPAKTHLSTHEETLAVLTHQIQRTGVKLIAADEVTAHRYPLNAATPEDQDNAGTGGGAS</sequence>
<dbReference type="InterPro" id="IPR036162">
    <property type="entry name" value="Resolvase-like_N_sf"/>
</dbReference>
<dbReference type="Proteomes" id="UP001597045">
    <property type="component" value="Unassembled WGS sequence"/>
</dbReference>
<reference evidence="4" key="1">
    <citation type="journal article" date="2019" name="Int. J. Syst. Evol. Microbiol.">
        <title>The Global Catalogue of Microorganisms (GCM) 10K type strain sequencing project: providing services to taxonomists for standard genome sequencing and annotation.</title>
        <authorList>
            <consortium name="The Broad Institute Genomics Platform"/>
            <consortium name="The Broad Institute Genome Sequencing Center for Infectious Disease"/>
            <person name="Wu L."/>
            <person name="Ma J."/>
        </authorList>
    </citation>
    <scope>NUCLEOTIDE SEQUENCE [LARGE SCALE GENOMIC DNA]</scope>
    <source>
        <strain evidence="4">JCM 31486</strain>
    </source>
</reference>
<comment type="caution">
    <text evidence="3">The sequence shown here is derived from an EMBL/GenBank/DDBJ whole genome shotgun (WGS) entry which is preliminary data.</text>
</comment>
<accession>A0ABW3M0J6</accession>
<protein>
    <submittedName>
        <fullName evidence="3">Recombinase family protein</fullName>
    </submittedName>
</protein>